<dbReference type="EMBL" id="ABWN01000035">
    <property type="protein sequence ID" value="EFF67767.1"/>
    <property type="molecule type" value="Genomic_DNA"/>
</dbReference>
<comment type="caution">
    <text evidence="1">The sequence shown here is derived from an EMBL/GenBank/DDBJ whole genome shotgun (WGS) entry which is preliminary data.</text>
</comment>
<dbReference type="AlphaFoldDB" id="D4S1L9"/>
<accession>D4S1L9</accession>
<name>D4S1L9_9FIRM</name>
<proteinExistence type="predicted"/>
<protein>
    <submittedName>
        <fullName evidence="1">Uncharacterized protein</fullName>
    </submittedName>
</protein>
<reference evidence="1 2" key="1">
    <citation type="submission" date="2010-02" db="EMBL/GenBank/DDBJ databases">
        <authorList>
            <person name="Weinstock G."/>
            <person name="Sodergren E."/>
            <person name="Clifton S."/>
            <person name="Fulton L."/>
            <person name="Fulton B."/>
            <person name="Courtney L."/>
            <person name="Fronick C."/>
            <person name="Harrison M."/>
            <person name="Strong C."/>
            <person name="Farmer C."/>
            <person name="Delahaunty K."/>
            <person name="Markovic C."/>
            <person name="Hall O."/>
            <person name="Minx P."/>
            <person name="Tomlinson C."/>
            <person name="Mitreva M."/>
            <person name="Nelson J."/>
            <person name="Hou S."/>
            <person name="Wollam A."/>
            <person name="Pepin K.H."/>
            <person name="Johnson M."/>
            <person name="Bhonagiri V."/>
            <person name="Zhang X."/>
            <person name="Suruliraj S."/>
            <person name="Warren W."/>
            <person name="Chinwalla A."/>
            <person name="Mardis E.R."/>
            <person name="Wilson R.K."/>
        </authorList>
    </citation>
    <scope>NUCLEOTIDE SEQUENCE [LARGE SCALE GENOMIC DNA]</scope>
    <source>
        <strain evidence="1 2">DSM 2876</strain>
    </source>
</reference>
<gene>
    <name evidence="1" type="ORF">BUTYVIB_01991</name>
</gene>
<dbReference type="HOGENOM" id="CLU_1892287_0_0_9"/>
<dbReference type="eggNOG" id="COG0610">
    <property type="taxonomic scope" value="Bacteria"/>
</dbReference>
<dbReference type="Proteomes" id="UP000006238">
    <property type="component" value="Unassembled WGS sequence"/>
</dbReference>
<organism evidence="1 2">
    <name type="scientific">Eshraghiella crossota DSM 2876</name>
    <dbReference type="NCBI Taxonomy" id="511680"/>
    <lineage>
        <taxon>Bacteria</taxon>
        <taxon>Bacillati</taxon>
        <taxon>Bacillota</taxon>
        <taxon>Clostridia</taxon>
        <taxon>Lachnospirales</taxon>
        <taxon>Lachnospiraceae</taxon>
        <taxon>Eshraghiella</taxon>
    </lineage>
</organism>
<evidence type="ECO:0000313" key="1">
    <source>
        <dbReference type="EMBL" id="EFF67767.1"/>
    </source>
</evidence>
<keyword evidence="2" id="KW-1185">Reference proteome</keyword>
<sequence>MIAIMEMEISVMAIFMSTRNSSKLLSEVVAEIESDKEKFIGQDIEAFFNRMRYELIDKEIGEFSKKWCLPFEDVKYEVYNFKDGNLANENSLKSKIDYDRYKEMVEKPVPKFTLRREMVEDFKNNLMGEVSSLL</sequence>
<evidence type="ECO:0000313" key="2">
    <source>
        <dbReference type="Proteomes" id="UP000006238"/>
    </source>
</evidence>